<evidence type="ECO:0000256" key="1">
    <source>
        <dbReference type="ARBA" id="ARBA00004651"/>
    </source>
</evidence>
<dbReference type="Pfam" id="PF00528">
    <property type="entry name" value="BPD_transp_1"/>
    <property type="match status" value="1"/>
</dbReference>
<protein>
    <submittedName>
        <fullName evidence="9">Carbohydrate ABC transporter permease</fullName>
    </submittedName>
</protein>
<evidence type="ECO:0000313" key="9">
    <source>
        <dbReference type="EMBL" id="RJL26544.1"/>
    </source>
</evidence>
<keyword evidence="4 7" id="KW-0812">Transmembrane</keyword>
<organism evidence="9 10">
    <name type="scientific">Bailinhaonella thermotolerans</name>
    <dbReference type="NCBI Taxonomy" id="1070861"/>
    <lineage>
        <taxon>Bacteria</taxon>
        <taxon>Bacillati</taxon>
        <taxon>Actinomycetota</taxon>
        <taxon>Actinomycetes</taxon>
        <taxon>Streptosporangiales</taxon>
        <taxon>Streptosporangiaceae</taxon>
        <taxon>Bailinhaonella</taxon>
    </lineage>
</organism>
<evidence type="ECO:0000256" key="5">
    <source>
        <dbReference type="ARBA" id="ARBA00022989"/>
    </source>
</evidence>
<feature type="domain" description="ABC transmembrane type-1" evidence="8">
    <location>
        <begin position="77"/>
        <end position="268"/>
    </location>
</feature>
<evidence type="ECO:0000256" key="7">
    <source>
        <dbReference type="RuleBase" id="RU363032"/>
    </source>
</evidence>
<comment type="subcellular location">
    <subcellularLocation>
        <location evidence="1 7">Cell membrane</location>
        <topology evidence="1 7">Multi-pass membrane protein</topology>
    </subcellularLocation>
</comment>
<evidence type="ECO:0000256" key="6">
    <source>
        <dbReference type="ARBA" id="ARBA00023136"/>
    </source>
</evidence>
<dbReference type="PROSITE" id="PS50928">
    <property type="entry name" value="ABC_TM1"/>
    <property type="match status" value="1"/>
</dbReference>
<feature type="transmembrane region" description="Helical" evidence="7">
    <location>
        <begin position="113"/>
        <end position="134"/>
    </location>
</feature>
<dbReference type="GO" id="GO:0005886">
    <property type="term" value="C:plasma membrane"/>
    <property type="evidence" value="ECO:0007669"/>
    <property type="project" value="UniProtKB-SubCell"/>
</dbReference>
<sequence length="283" mass="30838">MNPATRRKAGRVALNAAGVIVILASVFPVYWMVATALKTKQAIASTEFSLFPTDFTFEHFTKIFTQGVGNTSIWVYLGNSAIVALGTVIVGSLFALLSATAVARFRFRGRTSYLILLLIVQMVPAEAMIIPLSLMVRRAGLGDQLLGLIVINVGFTLPFAIWMLRTFVAAVPKELEEAASIDGATRFRTFWSVLFPLVAPGLVATSIFSFITAWNEFVFAFTLMANEKGYTMPVALRWFASREGTDWGGVMAASTMMTIPVIVFFLIVQRRMVSGLVAGAVKG</sequence>
<feature type="transmembrane region" description="Helical" evidence="7">
    <location>
        <begin position="189"/>
        <end position="214"/>
    </location>
</feature>
<comment type="caution">
    <text evidence="9">The sequence shown here is derived from an EMBL/GenBank/DDBJ whole genome shotgun (WGS) entry which is preliminary data.</text>
</comment>
<proteinExistence type="inferred from homology"/>
<reference evidence="9 10" key="1">
    <citation type="submission" date="2018-09" db="EMBL/GenBank/DDBJ databases">
        <title>YIM 75507 draft genome.</title>
        <authorList>
            <person name="Tang S."/>
            <person name="Feng Y."/>
        </authorList>
    </citation>
    <scope>NUCLEOTIDE SEQUENCE [LARGE SCALE GENOMIC DNA]</scope>
    <source>
        <strain evidence="9 10">YIM 75507</strain>
    </source>
</reference>
<keyword evidence="2 7" id="KW-0813">Transport</keyword>
<dbReference type="AlphaFoldDB" id="A0A3A4AHU4"/>
<keyword evidence="3" id="KW-1003">Cell membrane</keyword>
<dbReference type="RefSeq" id="WP_119929275.1">
    <property type="nucleotide sequence ID" value="NZ_QZEY01000012.1"/>
</dbReference>
<evidence type="ECO:0000256" key="4">
    <source>
        <dbReference type="ARBA" id="ARBA00022692"/>
    </source>
</evidence>
<dbReference type="PANTHER" id="PTHR32243">
    <property type="entry name" value="MALTOSE TRANSPORT SYSTEM PERMEASE-RELATED"/>
    <property type="match status" value="1"/>
</dbReference>
<evidence type="ECO:0000256" key="3">
    <source>
        <dbReference type="ARBA" id="ARBA00022475"/>
    </source>
</evidence>
<dbReference type="Proteomes" id="UP000265768">
    <property type="component" value="Unassembled WGS sequence"/>
</dbReference>
<feature type="transmembrane region" description="Helical" evidence="7">
    <location>
        <begin position="73"/>
        <end position="101"/>
    </location>
</feature>
<dbReference type="SUPFAM" id="SSF161098">
    <property type="entry name" value="MetI-like"/>
    <property type="match status" value="1"/>
</dbReference>
<accession>A0A3A4AHU4</accession>
<gene>
    <name evidence="9" type="ORF">D5H75_26545</name>
</gene>
<keyword evidence="10" id="KW-1185">Reference proteome</keyword>
<feature type="transmembrane region" description="Helical" evidence="7">
    <location>
        <begin position="12"/>
        <end position="33"/>
    </location>
</feature>
<dbReference type="EMBL" id="QZEY01000012">
    <property type="protein sequence ID" value="RJL26544.1"/>
    <property type="molecule type" value="Genomic_DNA"/>
</dbReference>
<dbReference type="Gene3D" id="1.10.3720.10">
    <property type="entry name" value="MetI-like"/>
    <property type="match status" value="1"/>
</dbReference>
<dbReference type="InterPro" id="IPR035906">
    <property type="entry name" value="MetI-like_sf"/>
</dbReference>
<dbReference type="CDD" id="cd06261">
    <property type="entry name" value="TM_PBP2"/>
    <property type="match status" value="1"/>
</dbReference>
<keyword evidence="5 7" id="KW-1133">Transmembrane helix</keyword>
<evidence type="ECO:0000259" key="8">
    <source>
        <dbReference type="PROSITE" id="PS50928"/>
    </source>
</evidence>
<evidence type="ECO:0000256" key="2">
    <source>
        <dbReference type="ARBA" id="ARBA00022448"/>
    </source>
</evidence>
<dbReference type="PANTHER" id="PTHR32243:SF18">
    <property type="entry name" value="INNER MEMBRANE ABC TRANSPORTER PERMEASE PROTEIN YCJP"/>
    <property type="match status" value="1"/>
</dbReference>
<dbReference type="InterPro" id="IPR050901">
    <property type="entry name" value="BP-dep_ABC_trans_perm"/>
</dbReference>
<keyword evidence="6 7" id="KW-0472">Membrane</keyword>
<feature type="transmembrane region" description="Helical" evidence="7">
    <location>
        <begin position="146"/>
        <end position="168"/>
    </location>
</feature>
<comment type="similarity">
    <text evidence="7">Belongs to the binding-protein-dependent transport system permease family.</text>
</comment>
<feature type="transmembrane region" description="Helical" evidence="7">
    <location>
        <begin position="247"/>
        <end position="268"/>
    </location>
</feature>
<dbReference type="GO" id="GO:0055085">
    <property type="term" value="P:transmembrane transport"/>
    <property type="evidence" value="ECO:0007669"/>
    <property type="project" value="InterPro"/>
</dbReference>
<dbReference type="OrthoDB" id="9794684at2"/>
<dbReference type="InterPro" id="IPR000515">
    <property type="entry name" value="MetI-like"/>
</dbReference>
<evidence type="ECO:0000313" key="10">
    <source>
        <dbReference type="Proteomes" id="UP000265768"/>
    </source>
</evidence>
<name>A0A3A4AHU4_9ACTN</name>